<evidence type="ECO:0000313" key="3">
    <source>
        <dbReference type="EMBL" id="KAK3779203.1"/>
    </source>
</evidence>
<protein>
    <submittedName>
        <fullName evidence="3">Uncharacterized protein</fullName>
    </submittedName>
</protein>
<dbReference type="EMBL" id="JAWDGP010002865">
    <property type="protein sequence ID" value="KAK3779203.1"/>
    <property type="molecule type" value="Genomic_DNA"/>
</dbReference>
<name>A0AAE1DRQ1_9GAST</name>
<evidence type="ECO:0000313" key="4">
    <source>
        <dbReference type="Proteomes" id="UP001283361"/>
    </source>
</evidence>
<keyword evidence="2" id="KW-0732">Signal</keyword>
<organism evidence="3 4">
    <name type="scientific">Elysia crispata</name>
    <name type="common">lettuce slug</name>
    <dbReference type="NCBI Taxonomy" id="231223"/>
    <lineage>
        <taxon>Eukaryota</taxon>
        <taxon>Metazoa</taxon>
        <taxon>Spiralia</taxon>
        <taxon>Lophotrochozoa</taxon>
        <taxon>Mollusca</taxon>
        <taxon>Gastropoda</taxon>
        <taxon>Heterobranchia</taxon>
        <taxon>Euthyneura</taxon>
        <taxon>Panpulmonata</taxon>
        <taxon>Sacoglossa</taxon>
        <taxon>Placobranchoidea</taxon>
        <taxon>Plakobranchidae</taxon>
        <taxon>Elysia</taxon>
    </lineage>
</organism>
<sequence>MAKTIALVYFFIICGTYTEGFEFTFDRPEADSPPESDGRQVCGVLRCLETLGEAASSSNRTKQLSSFSLYTTQVGGDGTTGRWQKLASLTPGQPDLDRVSDGVRLTGQISDQRATLSIELAKTRDCQEGQFSCVAVSVDNQGHASVKKALVGKAVDLQADFGPQVQPADLLRTAFADVSKTGQPGALAQLMGLKLDWIESRLEGSMKTLEHRLEDEIRDLRAAVTDKMGGLDRNIGSRFGSLELRINNLENRIEDKLDRLDIRRIRNLSQTKISNSDNVGACSLLASKLDALGAKQDRNRKQLNTCVVEVMKLSKEDKNAKANLSDQLTTLTTSMQLFEMNVSSFDDHLEKLETATNQCAVTTSSQENHLTDLVSRVTYLSDLTLDLVSTVDKFKNTYAGGALVPVEEFFDLLGTGKREWRLAFRGTPYINTQVYPAYMYGTGIPVEVEEGCKQFNHSLPCASHYRNRDAFNNWAGIDEVLFAIFKGDQMVHRVTFNAKGSSFTSWFAADRILFSSWKDLTTKNHVVFSIFGEKTTAVQRRFFMNFDYDKGCAGFRGWFYAGDLHGGCAADQTLATPMFRYATGNTLAVWASPASARADSIGIFLKYE</sequence>
<proteinExistence type="predicted"/>
<evidence type="ECO:0000256" key="2">
    <source>
        <dbReference type="SAM" id="SignalP"/>
    </source>
</evidence>
<evidence type="ECO:0000256" key="1">
    <source>
        <dbReference type="SAM" id="Coils"/>
    </source>
</evidence>
<feature type="signal peptide" evidence="2">
    <location>
        <begin position="1"/>
        <end position="20"/>
    </location>
</feature>
<feature type="chain" id="PRO_5042276775" evidence="2">
    <location>
        <begin position="21"/>
        <end position="608"/>
    </location>
</feature>
<comment type="caution">
    <text evidence="3">The sequence shown here is derived from an EMBL/GenBank/DDBJ whole genome shotgun (WGS) entry which is preliminary data.</text>
</comment>
<dbReference type="AlphaFoldDB" id="A0AAE1DRQ1"/>
<keyword evidence="1" id="KW-0175">Coiled coil</keyword>
<keyword evidence="4" id="KW-1185">Reference proteome</keyword>
<dbReference type="Proteomes" id="UP001283361">
    <property type="component" value="Unassembled WGS sequence"/>
</dbReference>
<accession>A0AAE1DRQ1</accession>
<reference evidence="3" key="1">
    <citation type="journal article" date="2023" name="G3 (Bethesda)">
        <title>A reference genome for the long-term kleptoplast-retaining sea slug Elysia crispata morphotype clarki.</title>
        <authorList>
            <person name="Eastman K.E."/>
            <person name="Pendleton A.L."/>
            <person name="Shaikh M.A."/>
            <person name="Suttiyut T."/>
            <person name="Ogas R."/>
            <person name="Tomko P."/>
            <person name="Gavelis G."/>
            <person name="Widhalm J.R."/>
            <person name="Wisecaver J.H."/>
        </authorList>
    </citation>
    <scope>NUCLEOTIDE SEQUENCE</scope>
    <source>
        <strain evidence="3">ECLA1</strain>
    </source>
</reference>
<gene>
    <name evidence="3" type="ORF">RRG08_053647</name>
</gene>
<feature type="coiled-coil region" evidence="1">
    <location>
        <begin position="239"/>
        <end position="266"/>
    </location>
</feature>